<dbReference type="AlphaFoldDB" id="X1JA87"/>
<reference evidence="1" key="1">
    <citation type="journal article" date="2014" name="Front. Microbiol.">
        <title>High frequency of phylogenetically diverse reductive dehalogenase-homologous genes in deep subseafloor sedimentary metagenomes.</title>
        <authorList>
            <person name="Kawai M."/>
            <person name="Futagami T."/>
            <person name="Toyoda A."/>
            <person name="Takaki Y."/>
            <person name="Nishi S."/>
            <person name="Hori S."/>
            <person name="Arai W."/>
            <person name="Tsubouchi T."/>
            <person name="Morono Y."/>
            <person name="Uchiyama I."/>
            <person name="Ito T."/>
            <person name="Fujiyama A."/>
            <person name="Inagaki F."/>
            <person name="Takami H."/>
        </authorList>
    </citation>
    <scope>NUCLEOTIDE SEQUENCE</scope>
    <source>
        <strain evidence="1">Expedition CK06-06</strain>
    </source>
</reference>
<sequence length="105" mass="11852">MKRRIERLESQTGADKPKWEPRLVIYRLRGFECGLKGGDEECPHVKCAREKMEADAKKYPGQVFVRFVSPLCWSCKDVVLVGVTREEADEAAAELGHVKSPCEDG</sequence>
<organism evidence="1">
    <name type="scientific">marine sediment metagenome</name>
    <dbReference type="NCBI Taxonomy" id="412755"/>
    <lineage>
        <taxon>unclassified sequences</taxon>
        <taxon>metagenomes</taxon>
        <taxon>ecological metagenomes</taxon>
    </lineage>
</organism>
<accession>X1JA87</accession>
<dbReference type="EMBL" id="BARV01000015">
    <property type="protein sequence ID" value="GAH91611.1"/>
    <property type="molecule type" value="Genomic_DNA"/>
</dbReference>
<proteinExistence type="predicted"/>
<gene>
    <name evidence="1" type="ORF">S06H3_00100</name>
</gene>
<evidence type="ECO:0000313" key="1">
    <source>
        <dbReference type="EMBL" id="GAH91611.1"/>
    </source>
</evidence>
<protein>
    <submittedName>
        <fullName evidence="1">Uncharacterized protein</fullName>
    </submittedName>
</protein>
<comment type="caution">
    <text evidence="1">The sequence shown here is derived from an EMBL/GenBank/DDBJ whole genome shotgun (WGS) entry which is preliminary data.</text>
</comment>
<name>X1JA87_9ZZZZ</name>